<evidence type="ECO:0000313" key="3">
    <source>
        <dbReference type="RefSeq" id="XP_044923804.1"/>
    </source>
</evidence>
<dbReference type="Proteomes" id="UP000000715">
    <property type="component" value="Unplaced"/>
</dbReference>
<accession>A0A8U0RJH8</accession>
<keyword evidence="1" id="KW-1133">Transmembrane helix</keyword>
<dbReference type="CTD" id="116173"/>
<name>A0A8U0RJH8_MUSPF</name>
<gene>
    <name evidence="3" type="primary">CMTM5</name>
</gene>
<reference evidence="3" key="1">
    <citation type="submission" date="2025-08" db="UniProtKB">
        <authorList>
            <consortium name="RefSeq"/>
        </authorList>
    </citation>
    <scope>IDENTIFICATION</scope>
    <source>
        <tissue evidence="3">Brain</tissue>
    </source>
</reference>
<protein>
    <submittedName>
        <fullName evidence="3">CKLF-like MARVEL transmembrane domain-containing protein 5 isoform X2</fullName>
    </submittedName>
</protein>
<evidence type="ECO:0000256" key="1">
    <source>
        <dbReference type="SAM" id="Phobius"/>
    </source>
</evidence>
<keyword evidence="1" id="KW-0812">Transmembrane</keyword>
<dbReference type="AlphaFoldDB" id="A0A8U0RJH8"/>
<feature type="transmembrane region" description="Helical" evidence="1">
    <location>
        <begin position="128"/>
        <end position="146"/>
    </location>
</feature>
<keyword evidence="1" id="KW-0472">Membrane</keyword>
<dbReference type="GeneID" id="101675718"/>
<keyword evidence="2" id="KW-1185">Reference proteome</keyword>
<organism evidence="2 3">
    <name type="scientific">Mustela putorius furo</name>
    <name type="common">European domestic ferret</name>
    <name type="synonym">Mustela furo</name>
    <dbReference type="NCBI Taxonomy" id="9669"/>
    <lineage>
        <taxon>Eukaryota</taxon>
        <taxon>Metazoa</taxon>
        <taxon>Chordata</taxon>
        <taxon>Craniata</taxon>
        <taxon>Vertebrata</taxon>
        <taxon>Euteleostomi</taxon>
        <taxon>Mammalia</taxon>
        <taxon>Eutheria</taxon>
        <taxon>Laurasiatheria</taxon>
        <taxon>Carnivora</taxon>
        <taxon>Caniformia</taxon>
        <taxon>Musteloidea</taxon>
        <taxon>Mustelidae</taxon>
        <taxon>Mustelinae</taxon>
        <taxon>Mustela</taxon>
    </lineage>
</organism>
<proteinExistence type="predicted"/>
<feature type="transmembrane region" description="Helical" evidence="1">
    <location>
        <begin position="152"/>
        <end position="172"/>
    </location>
</feature>
<sequence length="189" mass="20057">MCFPGLRGGGDAGTSRGTLGSWEKARLAGRGSLAAPRPTSPLLLQASPSASLLLFASPSLQVSVFPVPFLGRWQWGLCLVGPTEMLSARDRRDGLPAEGAAAGLQGFAVDKTFLSSLKGILLETELDFLRCVSAIIIFLVVSFAAVTSRDGAAIAAFVFGIILVSVFAYDAFKIYRTEMAPRTTQEDQQ</sequence>
<evidence type="ECO:0000313" key="2">
    <source>
        <dbReference type="Proteomes" id="UP000000715"/>
    </source>
</evidence>
<dbReference type="RefSeq" id="XP_044923804.1">
    <property type="nucleotide sequence ID" value="XM_045067869.1"/>
</dbReference>